<evidence type="ECO:0000313" key="2">
    <source>
        <dbReference type="Proteomes" id="UP001057402"/>
    </source>
</evidence>
<dbReference type="EMBL" id="CM042882">
    <property type="protein sequence ID" value="KAI4379891.1"/>
    <property type="molecule type" value="Genomic_DNA"/>
</dbReference>
<protein>
    <submittedName>
        <fullName evidence="1">Uncharacterized protein</fullName>
    </submittedName>
</protein>
<evidence type="ECO:0000313" key="1">
    <source>
        <dbReference type="EMBL" id="KAI4379891.1"/>
    </source>
</evidence>
<reference evidence="2" key="1">
    <citation type="journal article" date="2023" name="Front. Plant Sci.">
        <title>Chromosomal-level genome assembly of Melastoma candidum provides insights into trichome evolution.</title>
        <authorList>
            <person name="Zhong Y."/>
            <person name="Wu W."/>
            <person name="Sun C."/>
            <person name="Zou P."/>
            <person name="Liu Y."/>
            <person name="Dai S."/>
            <person name="Zhou R."/>
        </authorList>
    </citation>
    <scope>NUCLEOTIDE SEQUENCE [LARGE SCALE GENOMIC DNA]</scope>
</reference>
<name>A0ACB9RLA9_9MYRT</name>
<keyword evidence="2" id="KW-1185">Reference proteome</keyword>
<dbReference type="Proteomes" id="UP001057402">
    <property type="component" value="Chromosome 3"/>
</dbReference>
<accession>A0ACB9RLA9</accession>
<comment type="caution">
    <text evidence="1">The sequence shown here is derived from an EMBL/GenBank/DDBJ whole genome shotgun (WGS) entry which is preliminary data.</text>
</comment>
<sequence length="405" mass="45503">MSSPSPVPLLFALLLCFPLAVVFTVTTTTTTSSDPDVAGGTPIGYPLRQELAAITETTMPSASQTTTAEVSVDEISSLVDYNSEDPTLPPPANYNDEDDNVLFRAASRVKPRPGNSRKLAFMFLTTAGLPLAPLWEVFFNYTPKSLYNIYIHADPTKTMKTKIPPRFTGVFEGREILSKPTQRHTPTLISAARRLLSRALLDDPANAMFILLSPSCIPLRSFNFTYATLAWSKRSFVEVLRNELGTHGRWAARGEEAMLPEVRLEEFRIGSQFWAMTRRHARLVVGDTRVWSKFVLPCLRIDTCYPEENYFPTLLSMMDPRGIVPATLTHVDWRGMHNGHPRTYSAAEVGPELLIRLRTDRPRYGDVGKGQRRHYNPHQFLFARKFAAAALGPLMRIANEVLFKD</sequence>
<proteinExistence type="predicted"/>
<organism evidence="1 2">
    <name type="scientific">Melastoma candidum</name>
    <dbReference type="NCBI Taxonomy" id="119954"/>
    <lineage>
        <taxon>Eukaryota</taxon>
        <taxon>Viridiplantae</taxon>
        <taxon>Streptophyta</taxon>
        <taxon>Embryophyta</taxon>
        <taxon>Tracheophyta</taxon>
        <taxon>Spermatophyta</taxon>
        <taxon>Magnoliopsida</taxon>
        <taxon>eudicotyledons</taxon>
        <taxon>Gunneridae</taxon>
        <taxon>Pentapetalae</taxon>
        <taxon>rosids</taxon>
        <taxon>malvids</taxon>
        <taxon>Myrtales</taxon>
        <taxon>Melastomataceae</taxon>
        <taxon>Melastomatoideae</taxon>
        <taxon>Melastomateae</taxon>
        <taxon>Melastoma</taxon>
    </lineage>
</organism>
<gene>
    <name evidence="1" type="ORF">MLD38_006131</name>
</gene>